<protein>
    <submittedName>
        <fullName evidence="1">Uncharacterized protein</fullName>
    </submittedName>
</protein>
<dbReference type="EMBL" id="JYDQ01006335">
    <property type="protein sequence ID" value="KRX54396.1"/>
    <property type="molecule type" value="Genomic_DNA"/>
</dbReference>
<dbReference type="Proteomes" id="UP000054783">
    <property type="component" value="Unassembled WGS sequence"/>
</dbReference>
<name>A0A0V0UT02_9BILA</name>
<dbReference type="AlphaFoldDB" id="A0A0V0UT02"/>
<proteinExistence type="predicted"/>
<evidence type="ECO:0000313" key="1">
    <source>
        <dbReference type="EMBL" id="KRX54396.1"/>
    </source>
</evidence>
<evidence type="ECO:0000313" key="2">
    <source>
        <dbReference type="Proteomes" id="UP000054783"/>
    </source>
</evidence>
<sequence>MKKQEEKSECSWPPLSSLYRMLIRVLACLKQALRTAALECP</sequence>
<keyword evidence="2" id="KW-1185">Reference proteome</keyword>
<organism evidence="1 2">
    <name type="scientific">Trichinella patagoniensis</name>
    <dbReference type="NCBI Taxonomy" id="990121"/>
    <lineage>
        <taxon>Eukaryota</taxon>
        <taxon>Metazoa</taxon>
        <taxon>Ecdysozoa</taxon>
        <taxon>Nematoda</taxon>
        <taxon>Enoplea</taxon>
        <taxon>Dorylaimia</taxon>
        <taxon>Trichinellida</taxon>
        <taxon>Trichinellidae</taxon>
        <taxon>Trichinella</taxon>
    </lineage>
</organism>
<comment type="caution">
    <text evidence="1">The sequence shown here is derived from an EMBL/GenBank/DDBJ whole genome shotgun (WGS) entry which is preliminary data.</text>
</comment>
<reference evidence="1 2" key="1">
    <citation type="submission" date="2015-01" db="EMBL/GenBank/DDBJ databases">
        <title>Evolution of Trichinella species and genotypes.</title>
        <authorList>
            <person name="Korhonen P.K."/>
            <person name="Edoardo P."/>
            <person name="Giuseppe L.R."/>
            <person name="Gasser R.B."/>
        </authorList>
    </citation>
    <scope>NUCLEOTIDE SEQUENCE [LARGE SCALE GENOMIC DNA]</scope>
    <source>
        <strain evidence="1">ISS2496</strain>
    </source>
</reference>
<accession>A0A0V0UT02</accession>
<gene>
    <name evidence="1" type="ORF">T12_5849</name>
</gene>